<organism evidence="1 2">
    <name type="scientific">Parascaris equorum</name>
    <name type="common">Equine roundworm</name>
    <dbReference type="NCBI Taxonomy" id="6256"/>
    <lineage>
        <taxon>Eukaryota</taxon>
        <taxon>Metazoa</taxon>
        <taxon>Ecdysozoa</taxon>
        <taxon>Nematoda</taxon>
        <taxon>Chromadorea</taxon>
        <taxon>Rhabditida</taxon>
        <taxon>Spirurina</taxon>
        <taxon>Ascaridomorpha</taxon>
        <taxon>Ascaridoidea</taxon>
        <taxon>Ascarididae</taxon>
        <taxon>Parascaris</taxon>
    </lineage>
</organism>
<sequence>MDLPNVFLIFVAKQKLGYAHWCAVEVIGTFHVEGDGFVVPESGKDSSSMFTVITTAGIPEDVPLAAPRALRLSLIAL</sequence>
<accession>A0A914RSZ9</accession>
<evidence type="ECO:0000313" key="1">
    <source>
        <dbReference type="Proteomes" id="UP000887564"/>
    </source>
</evidence>
<evidence type="ECO:0000313" key="2">
    <source>
        <dbReference type="WBParaSite" id="PEQ_0000508901-mRNA-1"/>
    </source>
</evidence>
<keyword evidence="1" id="KW-1185">Reference proteome</keyword>
<dbReference type="WBParaSite" id="PEQ_0000508901-mRNA-1">
    <property type="protein sequence ID" value="PEQ_0000508901-mRNA-1"/>
    <property type="gene ID" value="PEQ_0000508901"/>
</dbReference>
<proteinExistence type="predicted"/>
<protein>
    <submittedName>
        <fullName evidence="2">Uncharacterized protein</fullName>
    </submittedName>
</protein>
<dbReference type="AlphaFoldDB" id="A0A914RSZ9"/>
<dbReference type="Proteomes" id="UP000887564">
    <property type="component" value="Unplaced"/>
</dbReference>
<reference evidence="2" key="1">
    <citation type="submission" date="2022-11" db="UniProtKB">
        <authorList>
            <consortium name="WormBaseParasite"/>
        </authorList>
    </citation>
    <scope>IDENTIFICATION</scope>
</reference>
<name>A0A914RSZ9_PAREQ</name>